<dbReference type="Proteomes" id="UP000095192">
    <property type="component" value="Unassembled WGS sequence"/>
</dbReference>
<dbReference type="VEuPathDB" id="ToxoDB:cyc_04003"/>
<feature type="region of interest" description="Disordered" evidence="1">
    <location>
        <begin position="132"/>
        <end position="153"/>
    </location>
</feature>
<evidence type="ECO:0000313" key="3">
    <source>
        <dbReference type="Proteomes" id="UP000095192"/>
    </source>
</evidence>
<evidence type="ECO:0000256" key="1">
    <source>
        <dbReference type="SAM" id="MobiDB-lite"/>
    </source>
</evidence>
<name>A0A1D3CRD6_9EIME</name>
<comment type="caution">
    <text evidence="2">The sequence shown here is derived from an EMBL/GenBank/DDBJ whole genome shotgun (WGS) entry which is preliminary data.</text>
</comment>
<dbReference type="AlphaFoldDB" id="A0A1D3CRD6"/>
<evidence type="ECO:0000313" key="2">
    <source>
        <dbReference type="EMBL" id="OEH73756.1"/>
    </source>
</evidence>
<protein>
    <submittedName>
        <fullName evidence="2">Uncharacterized protein</fullName>
    </submittedName>
</protein>
<reference evidence="2 3" key="1">
    <citation type="journal article" date="2016" name="BMC Genomics">
        <title>Comparative genomics reveals Cyclospora cayetanensis possesses coccidia-like metabolism and invasion components but unique surface antigens.</title>
        <authorList>
            <person name="Liu S."/>
            <person name="Wang L."/>
            <person name="Zheng H."/>
            <person name="Xu Z."/>
            <person name="Roellig D.M."/>
            <person name="Li N."/>
            <person name="Frace M.A."/>
            <person name="Tang K."/>
            <person name="Arrowood M.J."/>
            <person name="Moss D.M."/>
            <person name="Zhang L."/>
            <person name="Feng Y."/>
            <person name="Xiao L."/>
        </authorList>
    </citation>
    <scope>NUCLEOTIDE SEQUENCE [LARGE SCALE GENOMIC DNA]</scope>
    <source>
        <strain evidence="2 3">CHN_HEN01</strain>
    </source>
</reference>
<dbReference type="Gene3D" id="1.25.10.10">
    <property type="entry name" value="Leucine-rich Repeat Variant"/>
    <property type="match status" value="1"/>
</dbReference>
<organism evidence="2 3">
    <name type="scientific">Cyclospora cayetanensis</name>
    <dbReference type="NCBI Taxonomy" id="88456"/>
    <lineage>
        <taxon>Eukaryota</taxon>
        <taxon>Sar</taxon>
        <taxon>Alveolata</taxon>
        <taxon>Apicomplexa</taxon>
        <taxon>Conoidasida</taxon>
        <taxon>Coccidia</taxon>
        <taxon>Eucoccidiorida</taxon>
        <taxon>Eimeriorina</taxon>
        <taxon>Eimeriidae</taxon>
        <taxon>Cyclospora</taxon>
    </lineage>
</organism>
<dbReference type="VEuPathDB" id="ToxoDB:LOC34620601"/>
<proteinExistence type="predicted"/>
<dbReference type="EMBL" id="JROU02002249">
    <property type="protein sequence ID" value="OEH73756.1"/>
    <property type="molecule type" value="Genomic_DNA"/>
</dbReference>
<gene>
    <name evidence="2" type="ORF">cyc_04003</name>
</gene>
<keyword evidence="3" id="KW-1185">Reference proteome</keyword>
<feature type="compositionally biased region" description="Polar residues" evidence="1">
    <location>
        <begin position="141"/>
        <end position="153"/>
    </location>
</feature>
<dbReference type="SUPFAM" id="SSF48371">
    <property type="entry name" value="ARM repeat"/>
    <property type="match status" value="1"/>
</dbReference>
<dbReference type="InterPro" id="IPR011989">
    <property type="entry name" value="ARM-like"/>
</dbReference>
<dbReference type="InterPro" id="IPR016024">
    <property type="entry name" value="ARM-type_fold"/>
</dbReference>
<sequence>MLQVELHHQKALLLLSSADERRAAISEVLWCVAALVTVLPHFFQPNQQQQQPGGYRSAAAAAVAEACPRLGQTLLQIADLALQGGDRVKQQQQLQEQQQQQLQEQQQGADTYMRKRLDTTGADGLMPTLQALGKNKVLRKQQPSQRSRNSSTWLSLVSPESAGSCAVDAAAILCDARRVGTQWAEMLTQPLQGSPSPEAFKNCALIALLEQLVSRDDHRGVLQAALSVACNLAAGPPQTEDAAVVLLPQAAAILSSGNTYDIVREAAEMVLHLAFNNGCRHLQSVVAATPAVLPSYLDILDRCKVNHDLPTAIIALDYISAILEREPSARQEIYALDGIAHLNQNALAFASCVFPPEPTHLASGCSTCAWLGLLSLAAGEAVQKVFANEPVSLVFLVQSLFLPKAPLEALKRNLLLEPSVAHS</sequence>
<accession>A0A1D3CRD6</accession>
<dbReference type="InParanoid" id="A0A1D3CRD6"/>